<dbReference type="SFLD" id="SFLDS00003">
    <property type="entry name" value="Haloacid_Dehalogenase"/>
    <property type="match status" value="1"/>
</dbReference>
<dbReference type="InterPro" id="IPR006439">
    <property type="entry name" value="HAD-SF_hydro_IA"/>
</dbReference>
<dbReference type="Proteomes" id="UP000281738">
    <property type="component" value="Unassembled WGS sequence"/>
</dbReference>
<dbReference type="SUPFAM" id="SSF56784">
    <property type="entry name" value="HAD-like"/>
    <property type="match status" value="1"/>
</dbReference>
<gene>
    <name evidence="1" type="ORF">EDD33_3909</name>
</gene>
<organism evidence="1 2">
    <name type="scientific">Nocardioides aurantiacus</name>
    <dbReference type="NCBI Taxonomy" id="86796"/>
    <lineage>
        <taxon>Bacteria</taxon>
        <taxon>Bacillati</taxon>
        <taxon>Actinomycetota</taxon>
        <taxon>Actinomycetes</taxon>
        <taxon>Propionibacteriales</taxon>
        <taxon>Nocardioidaceae</taxon>
        <taxon>Nocardioides</taxon>
    </lineage>
</organism>
<reference evidence="1 2" key="1">
    <citation type="submission" date="2018-11" db="EMBL/GenBank/DDBJ databases">
        <title>Sequencing the genomes of 1000 actinobacteria strains.</title>
        <authorList>
            <person name="Klenk H.-P."/>
        </authorList>
    </citation>
    <scope>NUCLEOTIDE SEQUENCE [LARGE SCALE GENOMIC DNA]</scope>
    <source>
        <strain evidence="1 2">DSM 12652</strain>
    </source>
</reference>
<evidence type="ECO:0000313" key="1">
    <source>
        <dbReference type="EMBL" id="ROR93004.1"/>
    </source>
</evidence>
<dbReference type="InterPro" id="IPR023198">
    <property type="entry name" value="PGP-like_dom2"/>
</dbReference>
<dbReference type="SFLD" id="SFLDG01135">
    <property type="entry name" value="C1.5.6:_HAD__Beta-PGM__Phospha"/>
    <property type="match status" value="1"/>
</dbReference>
<dbReference type="GO" id="GO:0005829">
    <property type="term" value="C:cytosol"/>
    <property type="evidence" value="ECO:0007669"/>
    <property type="project" value="TreeGrafter"/>
</dbReference>
<dbReference type="AlphaFoldDB" id="A0A3N2D0L9"/>
<dbReference type="InterPro" id="IPR050155">
    <property type="entry name" value="HAD-like_hydrolase_sf"/>
</dbReference>
<dbReference type="Pfam" id="PF00702">
    <property type="entry name" value="Hydrolase"/>
    <property type="match status" value="1"/>
</dbReference>
<dbReference type="GO" id="GO:0008967">
    <property type="term" value="F:phosphoglycolate phosphatase activity"/>
    <property type="evidence" value="ECO:0007669"/>
    <property type="project" value="TreeGrafter"/>
</dbReference>
<dbReference type="InterPro" id="IPR023214">
    <property type="entry name" value="HAD_sf"/>
</dbReference>
<proteinExistence type="predicted"/>
<dbReference type="Gene3D" id="3.40.50.1000">
    <property type="entry name" value="HAD superfamily/HAD-like"/>
    <property type="match status" value="1"/>
</dbReference>
<protein>
    <submittedName>
        <fullName evidence="1">Phosphoglycolate phosphatase/AHBA synthesis associated protein</fullName>
    </submittedName>
</protein>
<dbReference type="PRINTS" id="PR00413">
    <property type="entry name" value="HADHALOGNASE"/>
</dbReference>
<accession>A0A3N2D0L9</accession>
<comment type="caution">
    <text evidence="1">The sequence shown here is derived from an EMBL/GenBank/DDBJ whole genome shotgun (WGS) entry which is preliminary data.</text>
</comment>
<dbReference type="Gene3D" id="1.10.150.240">
    <property type="entry name" value="Putative phosphatase, domain 2"/>
    <property type="match status" value="1"/>
</dbReference>
<evidence type="ECO:0000313" key="2">
    <source>
        <dbReference type="Proteomes" id="UP000281738"/>
    </source>
</evidence>
<dbReference type="NCBIfam" id="TIGR01509">
    <property type="entry name" value="HAD-SF-IA-v3"/>
    <property type="match status" value="1"/>
</dbReference>
<sequence length="238" mass="24758">MYAAGMRGPGLSVRDDHPSGRLLPVSGRDVRAVLWDMDGTLIDSSAIVPDAFVETVLSLGGPRLTRDEVVAYYDAGAPHVMLGMMLDREPDPVLGERYHATLADVGSGVRVHDGVAEVLAELHGRGVPMGVFTGNSARAASILLEAAGLRGWFDAVVGGDEVERPKPAPDGVLRVAQELGVDPARCVYVGDSPLDVGAARDAGAVPLAAGWGHLFDADRAVTVLATPADLLAHLTTVG</sequence>
<dbReference type="PANTHER" id="PTHR43434">
    <property type="entry name" value="PHOSPHOGLYCOLATE PHOSPHATASE"/>
    <property type="match status" value="1"/>
</dbReference>
<dbReference type="EMBL" id="RKHO01000001">
    <property type="protein sequence ID" value="ROR93004.1"/>
    <property type="molecule type" value="Genomic_DNA"/>
</dbReference>
<dbReference type="SFLD" id="SFLDG01129">
    <property type="entry name" value="C1.5:_HAD__Beta-PGM__Phosphata"/>
    <property type="match status" value="1"/>
</dbReference>
<dbReference type="GO" id="GO:0006281">
    <property type="term" value="P:DNA repair"/>
    <property type="evidence" value="ECO:0007669"/>
    <property type="project" value="TreeGrafter"/>
</dbReference>
<dbReference type="NCBIfam" id="TIGR01549">
    <property type="entry name" value="HAD-SF-IA-v1"/>
    <property type="match status" value="1"/>
</dbReference>
<dbReference type="InterPro" id="IPR036412">
    <property type="entry name" value="HAD-like_sf"/>
</dbReference>
<name>A0A3N2D0L9_9ACTN</name>
<dbReference type="PANTHER" id="PTHR43434:SF1">
    <property type="entry name" value="PHOSPHOGLYCOLATE PHOSPHATASE"/>
    <property type="match status" value="1"/>
</dbReference>
<keyword evidence="2" id="KW-1185">Reference proteome</keyword>